<proteinExistence type="predicted"/>
<dbReference type="PANTHER" id="PTHR23501">
    <property type="entry name" value="MAJOR FACILITATOR SUPERFAMILY"/>
    <property type="match status" value="1"/>
</dbReference>
<dbReference type="Gene3D" id="1.20.1720.10">
    <property type="entry name" value="Multidrug resistance protein D"/>
    <property type="match status" value="1"/>
</dbReference>
<evidence type="ECO:0000313" key="9">
    <source>
        <dbReference type="Proteomes" id="UP000831467"/>
    </source>
</evidence>
<feature type="transmembrane region" description="Helical" evidence="6">
    <location>
        <begin position="84"/>
        <end position="103"/>
    </location>
</feature>
<feature type="transmembrane region" description="Helical" evidence="6">
    <location>
        <begin position="229"/>
        <end position="250"/>
    </location>
</feature>
<evidence type="ECO:0000256" key="6">
    <source>
        <dbReference type="SAM" id="Phobius"/>
    </source>
</evidence>
<evidence type="ECO:0000313" key="8">
    <source>
        <dbReference type="EMBL" id="UPL10398.1"/>
    </source>
</evidence>
<protein>
    <submittedName>
        <fullName evidence="8">MFS transporter</fullName>
    </submittedName>
</protein>
<dbReference type="InterPro" id="IPR036259">
    <property type="entry name" value="MFS_trans_sf"/>
</dbReference>
<feature type="transmembrane region" description="Helical" evidence="6">
    <location>
        <begin position="205"/>
        <end position="223"/>
    </location>
</feature>
<dbReference type="Pfam" id="PF07690">
    <property type="entry name" value="MFS_1"/>
    <property type="match status" value="1"/>
</dbReference>
<dbReference type="InterPro" id="IPR011701">
    <property type="entry name" value="MFS"/>
</dbReference>
<dbReference type="PROSITE" id="PS50850">
    <property type="entry name" value="MFS"/>
    <property type="match status" value="1"/>
</dbReference>
<feature type="transmembrane region" description="Helical" evidence="6">
    <location>
        <begin position="109"/>
        <end position="130"/>
    </location>
</feature>
<keyword evidence="3 6" id="KW-0812">Transmembrane</keyword>
<dbReference type="Proteomes" id="UP000831467">
    <property type="component" value="Chromosome"/>
</dbReference>
<keyword evidence="5 6" id="KW-0472">Membrane</keyword>
<keyword evidence="9" id="KW-1185">Reference proteome</keyword>
<feature type="transmembrane region" description="Helical" evidence="6">
    <location>
        <begin position="438"/>
        <end position="460"/>
    </location>
</feature>
<evidence type="ECO:0000256" key="3">
    <source>
        <dbReference type="ARBA" id="ARBA00022692"/>
    </source>
</evidence>
<dbReference type="PANTHER" id="PTHR23501:SF191">
    <property type="entry name" value="VACUOLAR BASIC AMINO ACID TRANSPORTER 4"/>
    <property type="match status" value="1"/>
</dbReference>
<feature type="transmembrane region" description="Helical" evidence="6">
    <location>
        <begin position="363"/>
        <end position="387"/>
    </location>
</feature>
<accession>A0ABY4ICB3</accession>
<organism evidence="8 9">
    <name type="scientific">Microbacterium sufflavum</name>
    <dbReference type="NCBI Taxonomy" id="2851649"/>
    <lineage>
        <taxon>Bacteria</taxon>
        <taxon>Bacillati</taxon>
        <taxon>Actinomycetota</taxon>
        <taxon>Actinomycetes</taxon>
        <taxon>Micrococcales</taxon>
        <taxon>Microbacteriaceae</taxon>
        <taxon>Microbacterium</taxon>
    </lineage>
</organism>
<feature type="transmembrane region" description="Helical" evidence="6">
    <location>
        <begin position="170"/>
        <end position="189"/>
    </location>
</feature>
<feature type="transmembrane region" description="Helical" evidence="6">
    <location>
        <begin position="408"/>
        <end position="426"/>
    </location>
</feature>
<comment type="subcellular location">
    <subcellularLocation>
        <location evidence="1">Cell inner membrane</location>
        <topology evidence="1">Multi-pass membrane protein</topology>
    </subcellularLocation>
</comment>
<feature type="transmembrane region" description="Helical" evidence="6">
    <location>
        <begin position="338"/>
        <end position="357"/>
    </location>
</feature>
<dbReference type="Gene3D" id="1.20.1250.20">
    <property type="entry name" value="MFS general substrate transporter like domains"/>
    <property type="match status" value="1"/>
</dbReference>
<dbReference type="SUPFAM" id="SSF103473">
    <property type="entry name" value="MFS general substrate transporter"/>
    <property type="match status" value="1"/>
</dbReference>
<keyword evidence="4 6" id="KW-1133">Transmembrane helix</keyword>
<feature type="transmembrane region" description="Helical" evidence="6">
    <location>
        <begin position="271"/>
        <end position="297"/>
    </location>
</feature>
<feature type="transmembrane region" description="Helical" evidence="6">
    <location>
        <begin position="303"/>
        <end position="326"/>
    </location>
</feature>
<evidence type="ECO:0000256" key="4">
    <source>
        <dbReference type="ARBA" id="ARBA00022989"/>
    </source>
</evidence>
<name>A0ABY4ICB3_9MICO</name>
<evidence type="ECO:0000259" key="7">
    <source>
        <dbReference type="PROSITE" id="PS50850"/>
    </source>
</evidence>
<gene>
    <name evidence="8" type="ORF">KV394_04435</name>
</gene>
<sequence length="473" mass="49353">MSTPIDRASVGLRSERGPVLAALMLSTGLIAIDATILATAVPSIVRDLGSYQQFPWLFSVYLLAQAVSVPIYSRFADTVGRKPIILLGIALFLLGSILCGLAWSMPALIAFRVVQGLGAGAVAPMSMTIVGDIYTVAERAKVQGYIASVWAVSSVVGPALGGVFAQLDAWRWIFLINIPLCLLAAWVLLRRYTEQKQTQRHRIDYLGAVLLTVGLTGVILGLLEGGNAWEWLSAPSALCFGAGIAALVLFALVERRAPEPIVDLRLVSRRLILTTTLVSLGVGALMIGVTSFAPTYLEGSLGIVPLLSGLAVAALTLGWPIAAANVGRLYLRIGFRRTTLIGMSIASVAAIVLASVASWPNPYVLAVIAFVLGFGLGWSAAPTLIAAQSSVEWGERGAVTGMNAFARSAGSAVGVAVFGAISNAIISQGAGPDDPGTIVHASVGVFIAVAVTALLTLLAASFMPRDRVESYSG</sequence>
<evidence type="ECO:0000256" key="2">
    <source>
        <dbReference type="ARBA" id="ARBA00022448"/>
    </source>
</evidence>
<feature type="transmembrane region" description="Helical" evidence="6">
    <location>
        <begin position="142"/>
        <end position="164"/>
    </location>
</feature>
<dbReference type="PRINTS" id="PR01036">
    <property type="entry name" value="TCRTETB"/>
</dbReference>
<feature type="domain" description="Major facilitator superfamily (MFS) profile" evidence="7">
    <location>
        <begin position="19"/>
        <end position="468"/>
    </location>
</feature>
<feature type="transmembrane region" description="Helical" evidence="6">
    <location>
        <begin position="53"/>
        <end position="72"/>
    </location>
</feature>
<dbReference type="InterPro" id="IPR020846">
    <property type="entry name" value="MFS_dom"/>
</dbReference>
<reference evidence="8 9" key="1">
    <citation type="submission" date="2021-06" db="EMBL/GenBank/DDBJ databases">
        <title>Genome-based taxonomic framework of Microbacterium strains isolated from marine environment, the description of four new species and reclassification of four preexisting species.</title>
        <authorList>
            <person name="Lee S.D."/>
            <person name="Kim S.-M."/>
            <person name="Byeon Y.-S."/>
            <person name="Yang H.L."/>
            <person name="Kim I.S."/>
        </authorList>
    </citation>
    <scope>NUCLEOTIDE SEQUENCE [LARGE SCALE GENOMIC DNA]</scope>
    <source>
        <strain evidence="8 9">SSW1-51</strain>
    </source>
</reference>
<dbReference type="EMBL" id="CP078076">
    <property type="protein sequence ID" value="UPL10398.1"/>
    <property type="molecule type" value="Genomic_DNA"/>
</dbReference>
<evidence type="ECO:0000256" key="1">
    <source>
        <dbReference type="ARBA" id="ARBA00004429"/>
    </source>
</evidence>
<feature type="transmembrane region" description="Helical" evidence="6">
    <location>
        <begin position="20"/>
        <end position="41"/>
    </location>
</feature>
<evidence type="ECO:0000256" key="5">
    <source>
        <dbReference type="ARBA" id="ARBA00023136"/>
    </source>
</evidence>
<keyword evidence="2" id="KW-0813">Transport</keyword>